<protein>
    <submittedName>
        <fullName evidence="3">Chromosome partitioning protein</fullName>
    </submittedName>
</protein>
<dbReference type="PANTHER" id="PTHR13696">
    <property type="entry name" value="P-LOOP CONTAINING NUCLEOSIDE TRIPHOSPHATE HYDROLASE"/>
    <property type="match status" value="1"/>
</dbReference>
<feature type="domain" description="CobQ/CobB/MinD/ParA nucleotide binding" evidence="2">
    <location>
        <begin position="4"/>
        <end position="180"/>
    </location>
</feature>
<dbReference type="CDD" id="cd02042">
    <property type="entry name" value="ParAB_family"/>
    <property type="match status" value="1"/>
</dbReference>
<name>A0A1H8DJR9_9BURK</name>
<accession>A0A1H8DJR9</accession>
<feature type="region of interest" description="Disordered" evidence="1">
    <location>
        <begin position="204"/>
        <end position="224"/>
    </location>
</feature>
<evidence type="ECO:0000313" key="3">
    <source>
        <dbReference type="EMBL" id="SEN07529.1"/>
    </source>
</evidence>
<dbReference type="SUPFAM" id="SSF52540">
    <property type="entry name" value="P-loop containing nucleoside triphosphate hydrolases"/>
    <property type="match status" value="1"/>
</dbReference>
<dbReference type="OrthoDB" id="69313at2"/>
<dbReference type="InterPro" id="IPR027417">
    <property type="entry name" value="P-loop_NTPase"/>
</dbReference>
<dbReference type="Proteomes" id="UP000199531">
    <property type="component" value="Unassembled WGS sequence"/>
</dbReference>
<dbReference type="InterPro" id="IPR050678">
    <property type="entry name" value="DNA_Partitioning_ATPase"/>
</dbReference>
<sequence>MPVVVVVNPKGGVGKSTVSTNVAGYFASKGAQVMLGDVDKQQTSRWWLEHRPANANPIHPWDIDDDHKLKVPKGVTHVVLDTPAGLEGKALKEVLKLATKAIVPLQASVFDMHATHEFLHALADYKKAARIDIGLLAMRVKDNTHSFQHLQDFCKELPFPLLGAVRDTQNYVHLAAQGLTLFDVTPGRVQRDLQQWEPITRWLDEPARPQMGKGKGASDPNAWY</sequence>
<organism evidence="3 4">
    <name type="scientific">Brachymonas denitrificans DSM 15123</name>
    <dbReference type="NCBI Taxonomy" id="1121117"/>
    <lineage>
        <taxon>Bacteria</taxon>
        <taxon>Pseudomonadati</taxon>
        <taxon>Pseudomonadota</taxon>
        <taxon>Betaproteobacteria</taxon>
        <taxon>Burkholderiales</taxon>
        <taxon>Comamonadaceae</taxon>
        <taxon>Brachymonas</taxon>
    </lineage>
</organism>
<dbReference type="AlphaFoldDB" id="A0A1H8DJR9"/>
<dbReference type="PANTHER" id="PTHR13696:SF96">
    <property type="entry name" value="COBQ_COBB_MIND_PARA NUCLEOTIDE BINDING DOMAIN-CONTAINING PROTEIN"/>
    <property type="match status" value="1"/>
</dbReference>
<proteinExistence type="predicted"/>
<dbReference type="Pfam" id="PF01656">
    <property type="entry name" value="CbiA"/>
    <property type="match status" value="1"/>
</dbReference>
<reference evidence="3 4" key="1">
    <citation type="submission" date="2016-10" db="EMBL/GenBank/DDBJ databases">
        <authorList>
            <person name="de Groot N.N."/>
        </authorList>
    </citation>
    <scope>NUCLEOTIDE SEQUENCE [LARGE SCALE GENOMIC DNA]</scope>
    <source>
        <strain evidence="3 4">DSM 15123</strain>
    </source>
</reference>
<dbReference type="EMBL" id="FOCW01000001">
    <property type="protein sequence ID" value="SEN07529.1"/>
    <property type="molecule type" value="Genomic_DNA"/>
</dbReference>
<dbReference type="STRING" id="1121117.SAMN02745977_00350"/>
<evidence type="ECO:0000259" key="2">
    <source>
        <dbReference type="Pfam" id="PF01656"/>
    </source>
</evidence>
<dbReference type="Gene3D" id="3.40.50.300">
    <property type="entry name" value="P-loop containing nucleotide triphosphate hydrolases"/>
    <property type="match status" value="1"/>
</dbReference>
<keyword evidence="4" id="KW-1185">Reference proteome</keyword>
<evidence type="ECO:0000256" key="1">
    <source>
        <dbReference type="SAM" id="MobiDB-lite"/>
    </source>
</evidence>
<gene>
    <name evidence="3" type="ORF">SAMN02745977_00350</name>
</gene>
<dbReference type="RefSeq" id="WP_091813120.1">
    <property type="nucleotide sequence ID" value="NZ_FOCW01000001.1"/>
</dbReference>
<dbReference type="InterPro" id="IPR002586">
    <property type="entry name" value="CobQ/CobB/MinD/ParA_Nub-bd_dom"/>
</dbReference>
<evidence type="ECO:0000313" key="4">
    <source>
        <dbReference type="Proteomes" id="UP000199531"/>
    </source>
</evidence>